<dbReference type="STRING" id="322505.SAMN04487836_10881"/>
<feature type="transmembrane region" description="Helical" evidence="2">
    <location>
        <begin position="234"/>
        <end position="255"/>
    </location>
</feature>
<feature type="compositionally biased region" description="Low complexity" evidence="1">
    <location>
        <begin position="368"/>
        <end position="379"/>
    </location>
</feature>
<feature type="transmembrane region" description="Helical" evidence="2">
    <location>
        <begin position="276"/>
        <end position="300"/>
    </location>
</feature>
<evidence type="ECO:0000256" key="1">
    <source>
        <dbReference type="SAM" id="MobiDB-lite"/>
    </source>
</evidence>
<evidence type="ECO:0000313" key="3">
    <source>
        <dbReference type="EMBL" id="SEI72671.1"/>
    </source>
</evidence>
<evidence type="ECO:0000256" key="2">
    <source>
        <dbReference type="SAM" id="Phobius"/>
    </source>
</evidence>
<keyword evidence="2" id="KW-0812">Transmembrane</keyword>
<sequence length="479" mass="55401">MKGKTLFIIYQAGRIITAIILSICVIFLFLKTQMLQAINILGVSIVIFSWLVLEVFCILTLNAYVRNKSMKLSNEEHLAYVTLLTQKVYKRNKKLKAYGLLLMARDELLLGHHGKAQETFRSIVIENLNLDQQKLYYFLQVVLSVLFNQDSHDSLVRYNAIKSKSEQCPDDEEVKKAVEEKQNDELIKMVQGTRVVKRMPSCLIFILGLMIFHIIFFHGLSTQLNTRWILRPRYALYASLIAYLFFVLLSGFVLYKAYQVRKMNHEVSTLHKAIHFIISVILMLVVLVVCTYYGVASLFLNDVKERKVANPAQNAYASWKYYEIIDDNGYTTTKNYYHSQDGLFFLKANLPVRKSTQNKQMTQSVPSQETQTEPAPTTQNDPIDNKQAILAVYNFIKQDSPLDQMQLEYLYDAKGNLYAQIGQKEDNGKTYSYTLNDNGMKSGQREIVLERQSGFEDTQLVDFYLYDGKKVTDEHKTNW</sequence>
<feature type="compositionally biased region" description="Polar residues" evidence="1">
    <location>
        <begin position="356"/>
        <end position="367"/>
    </location>
</feature>
<reference evidence="4" key="1">
    <citation type="submission" date="2016-10" db="EMBL/GenBank/DDBJ databases">
        <authorList>
            <person name="Varghese N."/>
        </authorList>
    </citation>
    <scope>NUCLEOTIDE SEQUENCE [LARGE SCALE GENOMIC DNA]</scope>
    <source>
        <strain evidence="4">DSM 20406</strain>
    </source>
</reference>
<gene>
    <name evidence="3" type="ORF">SAMN04487834_101933</name>
</gene>
<feature type="transmembrane region" description="Helical" evidence="2">
    <location>
        <begin position="12"/>
        <end position="30"/>
    </location>
</feature>
<feature type="transmembrane region" description="Helical" evidence="2">
    <location>
        <begin position="36"/>
        <end position="61"/>
    </location>
</feature>
<name>A0A1H6SY06_9FIRM</name>
<organism evidence="3 4">
    <name type="scientific">Sharpea azabuensis</name>
    <dbReference type="NCBI Taxonomy" id="322505"/>
    <lineage>
        <taxon>Bacteria</taxon>
        <taxon>Bacillati</taxon>
        <taxon>Bacillota</taxon>
        <taxon>Erysipelotrichia</taxon>
        <taxon>Erysipelotrichales</taxon>
        <taxon>Coprobacillaceae</taxon>
        <taxon>Sharpea</taxon>
    </lineage>
</organism>
<protein>
    <submittedName>
        <fullName evidence="3">Uncharacterized protein</fullName>
    </submittedName>
</protein>
<feature type="transmembrane region" description="Helical" evidence="2">
    <location>
        <begin position="202"/>
        <end position="222"/>
    </location>
</feature>
<dbReference type="OrthoDB" id="9936606at2"/>
<accession>A0A1H6SY06</accession>
<dbReference type="eggNOG" id="ENOG50333N6">
    <property type="taxonomic scope" value="Bacteria"/>
</dbReference>
<dbReference type="AlphaFoldDB" id="A0A1H6SY06"/>
<keyword evidence="2" id="KW-1133">Transmembrane helix</keyword>
<dbReference type="RefSeq" id="WP_074731904.1">
    <property type="nucleotide sequence ID" value="NZ_FNYK01000019.1"/>
</dbReference>
<feature type="region of interest" description="Disordered" evidence="1">
    <location>
        <begin position="356"/>
        <end position="382"/>
    </location>
</feature>
<dbReference type="Proteomes" id="UP000183028">
    <property type="component" value="Unassembled WGS sequence"/>
</dbReference>
<dbReference type="EMBL" id="FNYK01000019">
    <property type="protein sequence ID" value="SEI72671.1"/>
    <property type="molecule type" value="Genomic_DNA"/>
</dbReference>
<proteinExistence type="predicted"/>
<evidence type="ECO:0000313" key="4">
    <source>
        <dbReference type="Proteomes" id="UP000183028"/>
    </source>
</evidence>
<keyword evidence="4" id="KW-1185">Reference proteome</keyword>
<keyword evidence="2" id="KW-0472">Membrane</keyword>